<accession>A0A0N4VVN5</accession>
<keyword evidence="2" id="KW-1185">Reference proteome</keyword>
<evidence type="ECO:0000313" key="2">
    <source>
        <dbReference type="Proteomes" id="UP000268014"/>
    </source>
</evidence>
<evidence type="ECO:0000313" key="1">
    <source>
        <dbReference type="EMBL" id="VDO09096.1"/>
    </source>
</evidence>
<dbReference type="Proteomes" id="UP000268014">
    <property type="component" value="Unassembled WGS sequence"/>
</dbReference>
<name>A0A0N4VVN5_HAEPC</name>
<reference evidence="3" key="1">
    <citation type="submission" date="2017-02" db="UniProtKB">
        <authorList>
            <consortium name="WormBaseParasite"/>
        </authorList>
    </citation>
    <scope>IDENTIFICATION</scope>
</reference>
<evidence type="ECO:0000313" key="3">
    <source>
        <dbReference type="WBParaSite" id="HPLM_0000135501-mRNA-1"/>
    </source>
</evidence>
<dbReference type="WBParaSite" id="HPLM_0000135501-mRNA-1">
    <property type="protein sequence ID" value="HPLM_0000135501-mRNA-1"/>
    <property type="gene ID" value="HPLM_0000135501"/>
</dbReference>
<organism evidence="3">
    <name type="scientific">Haemonchus placei</name>
    <name type="common">Barber's pole worm</name>
    <dbReference type="NCBI Taxonomy" id="6290"/>
    <lineage>
        <taxon>Eukaryota</taxon>
        <taxon>Metazoa</taxon>
        <taxon>Ecdysozoa</taxon>
        <taxon>Nematoda</taxon>
        <taxon>Chromadorea</taxon>
        <taxon>Rhabditida</taxon>
        <taxon>Rhabditina</taxon>
        <taxon>Rhabditomorpha</taxon>
        <taxon>Strongyloidea</taxon>
        <taxon>Trichostrongylidae</taxon>
        <taxon>Haemonchus</taxon>
    </lineage>
</organism>
<proteinExistence type="predicted"/>
<gene>
    <name evidence="1" type="ORF">HPLM_LOCUS1353</name>
</gene>
<protein>
    <submittedName>
        <fullName evidence="1 3">Uncharacterized protein</fullName>
    </submittedName>
</protein>
<sequence length="169" mass="18899">MFQPGVVSSSIPSAIRMMSVDNFGAAYLSKEKAKLMKEKRDGSDTKILSMMHYHQRTNMKCLLIKSSAGQTNAKRQAFVVTTEILTAELSAVLAEGAALRLDLLEREKVTNAVDRNSGIPFFSPFKWFANSFICSSSDFLLSLEVERNVTRTAGNYSTNPCFNRQLWLD</sequence>
<dbReference type="AlphaFoldDB" id="A0A0N4VVN5"/>
<reference evidence="1 2" key="2">
    <citation type="submission" date="2018-11" db="EMBL/GenBank/DDBJ databases">
        <authorList>
            <consortium name="Pathogen Informatics"/>
        </authorList>
    </citation>
    <scope>NUCLEOTIDE SEQUENCE [LARGE SCALE GENOMIC DNA]</scope>
    <source>
        <strain evidence="1 2">MHpl1</strain>
    </source>
</reference>
<dbReference type="EMBL" id="UZAF01001745">
    <property type="protein sequence ID" value="VDO09096.1"/>
    <property type="molecule type" value="Genomic_DNA"/>
</dbReference>